<dbReference type="CDD" id="cd18787">
    <property type="entry name" value="SF2_C_DEAD"/>
    <property type="match status" value="1"/>
</dbReference>
<dbReference type="SUPFAM" id="SSF52540">
    <property type="entry name" value="P-loop containing nucleoside triphosphate hydrolases"/>
    <property type="match status" value="1"/>
</dbReference>
<evidence type="ECO:0000256" key="5">
    <source>
        <dbReference type="ARBA" id="ARBA00022884"/>
    </source>
</evidence>
<dbReference type="GO" id="GO:0003723">
    <property type="term" value="F:RNA binding"/>
    <property type="evidence" value="ECO:0007669"/>
    <property type="project" value="UniProtKB-UniRule"/>
</dbReference>
<comment type="similarity">
    <text evidence="7">Belongs to the DEAD box helicase family.</text>
</comment>
<protein>
    <recommendedName>
        <fullName evidence="8">ATP-dependent RNA helicase</fullName>
        <ecNumber evidence="8">3.6.4.13</ecNumber>
    </recommendedName>
</protein>
<dbReference type="OrthoDB" id="193716at2759"/>
<evidence type="ECO:0000313" key="13">
    <source>
        <dbReference type="Proteomes" id="UP000214365"/>
    </source>
</evidence>
<comment type="function">
    <text evidence="8">RNA helicase.</text>
</comment>
<feature type="domain" description="Helicase ATP-binding" evidence="10">
    <location>
        <begin position="112"/>
        <end position="304"/>
    </location>
</feature>
<dbReference type="Pfam" id="PF00270">
    <property type="entry name" value="DEAD"/>
    <property type="match status" value="1"/>
</dbReference>
<keyword evidence="13" id="KW-1185">Reference proteome</keyword>
<dbReference type="Pfam" id="PF00271">
    <property type="entry name" value="Helicase_C"/>
    <property type="match status" value="1"/>
</dbReference>
<comment type="domain">
    <text evidence="8">The Q motif is unique to and characteristic of the DEAD box family of RNA helicases and controls ATP binding and hydrolysis.</text>
</comment>
<comment type="catalytic activity">
    <reaction evidence="6 8">
        <text>ATP + H2O = ADP + phosphate + H(+)</text>
        <dbReference type="Rhea" id="RHEA:13065"/>
        <dbReference type="ChEBI" id="CHEBI:15377"/>
        <dbReference type="ChEBI" id="CHEBI:15378"/>
        <dbReference type="ChEBI" id="CHEBI:30616"/>
        <dbReference type="ChEBI" id="CHEBI:43474"/>
        <dbReference type="ChEBI" id="CHEBI:456216"/>
        <dbReference type="EC" id="3.6.4.13"/>
    </reaction>
</comment>
<evidence type="ECO:0000256" key="9">
    <source>
        <dbReference type="SAM" id="MobiDB-lite"/>
    </source>
</evidence>
<gene>
    <name evidence="12" type="ORF">UA08_08675</name>
</gene>
<evidence type="ECO:0000256" key="2">
    <source>
        <dbReference type="ARBA" id="ARBA00022801"/>
    </source>
</evidence>
<dbReference type="SMART" id="SM00490">
    <property type="entry name" value="HELICc"/>
    <property type="match status" value="1"/>
</dbReference>
<dbReference type="GO" id="GO:0003724">
    <property type="term" value="F:RNA helicase activity"/>
    <property type="evidence" value="ECO:0007669"/>
    <property type="project" value="UniProtKB-EC"/>
</dbReference>
<feature type="domain" description="Helicase C-terminal" evidence="11">
    <location>
        <begin position="348"/>
        <end position="503"/>
    </location>
</feature>
<dbReference type="RefSeq" id="XP_020116128.1">
    <property type="nucleotide sequence ID" value="XM_020263779.1"/>
</dbReference>
<dbReference type="Gene3D" id="3.40.50.300">
    <property type="entry name" value="P-loop containing nucleotide triphosphate hydrolases"/>
    <property type="match status" value="2"/>
</dbReference>
<dbReference type="InterPro" id="IPR011545">
    <property type="entry name" value="DEAD/DEAH_box_helicase_dom"/>
</dbReference>
<dbReference type="SMART" id="SM00487">
    <property type="entry name" value="DEXDc"/>
    <property type="match status" value="1"/>
</dbReference>
<dbReference type="PROSITE" id="PS51194">
    <property type="entry name" value="HELICASE_CTER"/>
    <property type="match status" value="1"/>
</dbReference>
<feature type="compositionally biased region" description="Basic and acidic residues" evidence="9">
    <location>
        <begin position="593"/>
        <end position="606"/>
    </location>
</feature>
<dbReference type="AlphaFoldDB" id="A0A225ARD0"/>
<dbReference type="Proteomes" id="UP000214365">
    <property type="component" value="Unassembled WGS sequence"/>
</dbReference>
<dbReference type="PROSITE" id="PS00039">
    <property type="entry name" value="DEAD_ATP_HELICASE"/>
    <property type="match status" value="1"/>
</dbReference>
<evidence type="ECO:0000256" key="1">
    <source>
        <dbReference type="ARBA" id="ARBA00022741"/>
    </source>
</evidence>
<evidence type="ECO:0000256" key="4">
    <source>
        <dbReference type="ARBA" id="ARBA00022840"/>
    </source>
</evidence>
<comment type="caution">
    <text evidence="12">The sequence shown here is derived from an EMBL/GenBank/DDBJ whole genome shotgun (WGS) entry which is preliminary data.</text>
</comment>
<dbReference type="EMBL" id="LFMY01000016">
    <property type="protein sequence ID" value="OKL56007.1"/>
    <property type="molecule type" value="Genomic_DNA"/>
</dbReference>
<organism evidence="12 13">
    <name type="scientific">Talaromyces atroroseus</name>
    <dbReference type="NCBI Taxonomy" id="1441469"/>
    <lineage>
        <taxon>Eukaryota</taxon>
        <taxon>Fungi</taxon>
        <taxon>Dikarya</taxon>
        <taxon>Ascomycota</taxon>
        <taxon>Pezizomycotina</taxon>
        <taxon>Eurotiomycetes</taxon>
        <taxon>Eurotiomycetidae</taxon>
        <taxon>Eurotiales</taxon>
        <taxon>Trichocomaceae</taxon>
        <taxon>Talaromyces</taxon>
        <taxon>Talaromyces sect. Trachyspermi</taxon>
    </lineage>
</organism>
<feature type="region of interest" description="Disordered" evidence="9">
    <location>
        <begin position="593"/>
        <end position="634"/>
    </location>
</feature>
<name>A0A225ARD0_TALAT</name>
<sequence length="648" mass="72150">MLSAVRRGPALARALRVCAPRALQSTKTTPSLVANFKTTLPPAYSPASQVRLFQSTVSPKQANAAAQSQETPKSIDQFNELAVQGLVHPRIIHAITEKMGIHTMTDVQRLTIPHSIQGVDTLAQAKTGTGKTLAFLVPVLQRIMTNDPSLAQRTRGPARSHSEDIRAIIISPTRELAEQIAVEARKAATGTGIVVQTAVGGTRKQEGLARILREGCHILVATPGRLKDILSDYSSRVSAPNLDVLVLDEADRLLDDGFGPEIESIQNLLPDPTVRDRQTLMFSATLPREVMGMVRRTMKPGFEVVNTVAKNEVPTHLRVPQKAVFCRGFENGLPAFLEILRKYKAREATEPNLRPLKAIVYYNTTAEVQFVYEALGQMLNDPTDRRSGNPIGRNIFRMHSRLSQAQRTHYSEAFRRSHTGILISSDVTARGLDFPDVTHVIQMSVPKTRESYIHRLGRTGRANKEGEGWIIIHDEEDDVFFQRLGDLPIEQDESIETANVDLSGKDQLTGQSKDIINQVTAALRLIPYEEKETVYRVQMAANAFNFRRKQNFVHALNKLATQGWGLPEPPKVPSTLASKLGFNGLSGINIGGDERRSSYNARHGDRNNFGGDRSRFRRPQRDRVDWSGFSDSDHAQRRFGFDSLRGRR</sequence>
<evidence type="ECO:0000259" key="11">
    <source>
        <dbReference type="PROSITE" id="PS51194"/>
    </source>
</evidence>
<dbReference type="GeneID" id="31008431"/>
<accession>A0A225ARD0</accession>
<dbReference type="PROSITE" id="PS51192">
    <property type="entry name" value="HELICASE_ATP_BIND_1"/>
    <property type="match status" value="1"/>
</dbReference>
<dbReference type="InterPro" id="IPR014001">
    <property type="entry name" value="Helicase_ATP-bd"/>
</dbReference>
<feature type="compositionally biased region" description="Basic and acidic residues" evidence="9">
    <location>
        <begin position="619"/>
        <end position="634"/>
    </location>
</feature>
<evidence type="ECO:0000313" key="12">
    <source>
        <dbReference type="EMBL" id="OKL56007.1"/>
    </source>
</evidence>
<dbReference type="PANTHER" id="PTHR24031">
    <property type="entry name" value="RNA HELICASE"/>
    <property type="match status" value="1"/>
</dbReference>
<dbReference type="InterPro" id="IPR000629">
    <property type="entry name" value="RNA-helicase_DEAD-box_CS"/>
</dbReference>
<dbReference type="InterPro" id="IPR027417">
    <property type="entry name" value="P-loop_NTPase"/>
</dbReference>
<evidence type="ECO:0000256" key="6">
    <source>
        <dbReference type="ARBA" id="ARBA00047984"/>
    </source>
</evidence>
<evidence type="ECO:0000259" key="10">
    <source>
        <dbReference type="PROSITE" id="PS51192"/>
    </source>
</evidence>
<evidence type="ECO:0000256" key="7">
    <source>
        <dbReference type="RuleBase" id="RU000492"/>
    </source>
</evidence>
<dbReference type="STRING" id="1441469.A0A225ARD0"/>
<dbReference type="InterPro" id="IPR001650">
    <property type="entry name" value="Helicase_C-like"/>
</dbReference>
<proteinExistence type="inferred from homology"/>
<keyword evidence="4 7" id="KW-0067">ATP-binding</keyword>
<dbReference type="GO" id="GO:0005524">
    <property type="term" value="F:ATP binding"/>
    <property type="evidence" value="ECO:0007669"/>
    <property type="project" value="UniProtKB-UniRule"/>
</dbReference>
<dbReference type="GO" id="GO:0016787">
    <property type="term" value="F:hydrolase activity"/>
    <property type="evidence" value="ECO:0007669"/>
    <property type="project" value="UniProtKB-KW"/>
</dbReference>
<keyword evidence="5 8" id="KW-0694">RNA-binding</keyword>
<dbReference type="EC" id="3.6.4.13" evidence="8"/>
<keyword evidence="2 7" id="KW-0378">Hydrolase</keyword>
<reference evidence="12 13" key="1">
    <citation type="submission" date="2015-06" db="EMBL/GenBank/DDBJ databases">
        <title>Talaromyces atroroseus IBT 11181 draft genome.</title>
        <authorList>
            <person name="Rasmussen K.B."/>
            <person name="Rasmussen S."/>
            <person name="Petersen B."/>
            <person name="Sicheritz-Ponten T."/>
            <person name="Mortensen U.H."/>
            <person name="Thrane U."/>
        </authorList>
    </citation>
    <scope>NUCLEOTIDE SEQUENCE [LARGE SCALE GENOMIC DNA]</scope>
    <source>
        <strain evidence="12 13">IBT 11181</strain>
    </source>
</reference>
<evidence type="ECO:0000256" key="3">
    <source>
        <dbReference type="ARBA" id="ARBA00022806"/>
    </source>
</evidence>
<evidence type="ECO:0000256" key="8">
    <source>
        <dbReference type="RuleBase" id="RU365068"/>
    </source>
</evidence>
<keyword evidence="3 7" id="KW-0347">Helicase</keyword>
<keyword evidence="1 7" id="KW-0547">Nucleotide-binding</keyword>